<evidence type="ECO:0000313" key="2">
    <source>
        <dbReference type="Proteomes" id="UP000008037"/>
    </source>
</evidence>
<dbReference type="GeneID" id="13797553"/>
<name>K0IJ59_NITGG</name>
<dbReference type="OrthoDB" id="8393at2157"/>
<sequence>MHDESTRYRINQLTDTGTTVNLALSEDVELETVSQQQMMLEAVDRAVADKEVKEQIKPILEAILRSQPQTVIKSYSQTVIQITMPKKRYEKIGSPRVGDRLLIDIRKA</sequence>
<dbReference type="RefSeq" id="WP_015018769.1">
    <property type="nucleotide sequence ID" value="NC_018719.1"/>
</dbReference>
<dbReference type="AlphaFoldDB" id="K0IJ59"/>
<protein>
    <submittedName>
        <fullName evidence="1">Uncharacterized protein</fullName>
    </submittedName>
</protein>
<reference evidence="1 2" key="1">
    <citation type="journal article" date="2012" name="Environ. Microbiol.">
        <title>The genome of the ammonia-oxidizing Candidatus Nitrososphaera gargensis: insights into metabolic versatility and environmental adaptations.</title>
        <authorList>
            <person name="Spang A."/>
            <person name="Poehlein A."/>
            <person name="Offre P."/>
            <person name="Zumbragel S."/>
            <person name="Haider S."/>
            <person name="Rychlik N."/>
            <person name="Nowka B."/>
            <person name="Schmeisser C."/>
            <person name="Lebedeva E.V."/>
            <person name="Rattei T."/>
            <person name="Bohm C."/>
            <person name="Schmid M."/>
            <person name="Galushko A."/>
            <person name="Hatzenpichler R."/>
            <person name="Weinmaier T."/>
            <person name="Daniel R."/>
            <person name="Schleper C."/>
            <person name="Spieck E."/>
            <person name="Streit W."/>
            <person name="Wagner M."/>
        </authorList>
    </citation>
    <scope>NUCLEOTIDE SEQUENCE [LARGE SCALE GENOMIC DNA]</scope>
    <source>
        <strain evidence="2">Ga9.2</strain>
    </source>
</reference>
<dbReference type="KEGG" id="nga:Ngar_c12940"/>
<evidence type="ECO:0000313" key="1">
    <source>
        <dbReference type="EMBL" id="AFU58232.1"/>
    </source>
</evidence>
<gene>
    <name evidence="1" type="ordered locus">Ngar_c12940</name>
</gene>
<dbReference type="InParanoid" id="K0IJ59"/>
<dbReference type="HOGENOM" id="CLU_2204002_0_0_2"/>
<dbReference type="EMBL" id="CP002408">
    <property type="protein sequence ID" value="AFU58232.1"/>
    <property type="molecule type" value="Genomic_DNA"/>
</dbReference>
<proteinExistence type="predicted"/>
<keyword evidence="2" id="KW-1185">Reference proteome</keyword>
<organism evidence="1 2">
    <name type="scientific">Nitrososphaera gargensis (strain Ga9.2)</name>
    <dbReference type="NCBI Taxonomy" id="1237085"/>
    <lineage>
        <taxon>Archaea</taxon>
        <taxon>Nitrososphaerota</taxon>
        <taxon>Nitrososphaeria</taxon>
        <taxon>Nitrososphaerales</taxon>
        <taxon>Nitrososphaeraceae</taxon>
        <taxon>Nitrososphaera</taxon>
    </lineage>
</organism>
<dbReference type="Proteomes" id="UP000008037">
    <property type="component" value="Chromosome"/>
</dbReference>
<accession>K0IJ59</accession>
<dbReference type="BioCyc" id="CNIT1237085:G1324-1292-MONOMER"/>